<accession>A0A848KWI7</accession>
<dbReference type="PANTHER" id="PTHR24330:SF19">
    <property type="entry name" value="MEDIATOR OF RNA POLYMERASE II TRANSCRIPTION SUBUNIT 29"/>
    <property type="match status" value="1"/>
</dbReference>
<dbReference type="AlphaFoldDB" id="A0A848KWI7"/>
<dbReference type="RefSeq" id="WP_170193329.1">
    <property type="nucleotide sequence ID" value="NZ_JABBNB010000005.1"/>
</dbReference>
<organism evidence="2 3">
    <name type="scientific">Gordonia asplenii</name>
    <dbReference type="NCBI Taxonomy" id="2725283"/>
    <lineage>
        <taxon>Bacteria</taxon>
        <taxon>Bacillati</taxon>
        <taxon>Actinomycetota</taxon>
        <taxon>Actinomycetes</taxon>
        <taxon>Mycobacteriales</taxon>
        <taxon>Gordoniaceae</taxon>
        <taxon>Gordonia</taxon>
    </lineage>
</organism>
<dbReference type="PRINTS" id="PR00833">
    <property type="entry name" value="POAALLERGEN"/>
</dbReference>
<evidence type="ECO:0000256" key="1">
    <source>
        <dbReference type="SAM" id="MobiDB-lite"/>
    </source>
</evidence>
<protein>
    <recommendedName>
        <fullName evidence="4">Minor tail protein</fullName>
    </recommendedName>
</protein>
<name>A0A848KWI7_9ACTN</name>
<dbReference type="EMBL" id="JABBNB010000005">
    <property type="protein sequence ID" value="NMO00823.1"/>
    <property type="molecule type" value="Genomic_DNA"/>
</dbReference>
<evidence type="ECO:0000313" key="2">
    <source>
        <dbReference type="EMBL" id="NMO00823.1"/>
    </source>
</evidence>
<evidence type="ECO:0000313" key="3">
    <source>
        <dbReference type="Proteomes" id="UP000550729"/>
    </source>
</evidence>
<dbReference type="PANTHER" id="PTHR24330">
    <property type="entry name" value="HOMEOBOX PROTEIN BARH-LIKE"/>
    <property type="match status" value="1"/>
</dbReference>
<feature type="compositionally biased region" description="Polar residues" evidence="1">
    <location>
        <begin position="292"/>
        <end position="308"/>
    </location>
</feature>
<gene>
    <name evidence="2" type="ORF">HH308_06300</name>
</gene>
<proteinExistence type="predicted"/>
<sequence length="642" mass="62689">MTAIDDLYVEFDDVDPIIVDIPDDDALEVLVIQGADGRSMQPTGQVPTYADLPTLADVDRGQVWVAEGLAYIWDGSAWPAQSEGIPFQGPKGDQGRGIDTIEIVGDSLVFTMSDSPTTETVAVPAITAANNAATAAAASATAAAGSAGTAADAATAAAAARDTATTKATDAAASATAAAGSSTAAATAKTAAESAAGTATTKAADATASASAAGTAKTAAESAQTAAATSATAAAGSATNAGTSATAAGNSAAAAATSQTASADSAANSAASASDSQYWAEQAAESVGSGIPNATTTTKGGVQLSNTTGEVGGTWDHMVVNGWNSKADLVGGKIPQSQLPQVAIMDVRSVASTAARLALTDVQTGDIAIQTGNPGRGTYILSGSDPSSASDWTLMVVDMSVTSVNGYTGIVVLSKSDVGLANVDNTSDSNKPVSTATQTALNGKVGTARTVSAGTGLTGGGDLTADRSIALSAATQTSLGKADSAVQPTRAVSGGTGLTGGGDLSADRTLSLSAATQASLGKADSAIQQAALDSAIGNAQLIAINAQTVTAYTLDLSDQNKAVECANASAITVTVPPNSAKAFPIGSVIEVVQTGAGQVTIAQGSGVTVSSRSGLKLAGQWAVAVLRKRSTDGWILAGDTTT</sequence>
<dbReference type="Proteomes" id="UP000550729">
    <property type="component" value="Unassembled WGS sequence"/>
</dbReference>
<feature type="region of interest" description="Disordered" evidence="1">
    <location>
        <begin position="289"/>
        <end position="308"/>
    </location>
</feature>
<dbReference type="InterPro" id="IPR052145">
    <property type="entry name" value="Mediator/Homeobox_domain"/>
</dbReference>
<evidence type="ECO:0008006" key="4">
    <source>
        <dbReference type="Google" id="ProtNLM"/>
    </source>
</evidence>
<reference evidence="2 3" key="1">
    <citation type="submission" date="2020-04" db="EMBL/GenBank/DDBJ databases">
        <title>Gordonia sp. nov. TBRC 11910.</title>
        <authorList>
            <person name="Suriyachadkun C."/>
        </authorList>
    </citation>
    <scope>NUCLEOTIDE SEQUENCE [LARGE SCALE GENOMIC DNA]</scope>
    <source>
        <strain evidence="2 3">TBRC 11910</strain>
    </source>
</reference>
<comment type="caution">
    <text evidence="2">The sequence shown here is derived from an EMBL/GenBank/DDBJ whole genome shotgun (WGS) entry which is preliminary data.</text>
</comment>
<keyword evidence="3" id="KW-1185">Reference proteome</keyword>